<dbReference type="CDD" id="cd00751">
    <property type="entry name" value="thiolase"/>
    <property type="match status" value="1"/>
</dbReference>
<dbReference type="Proteomes" id="UP001190700">
    <property type="component" value="Unassembled WGS sequence"/>
</dbReference>
<evidence type="ECO:0000259" key="9">
    <source>
        <dbReference type="Pfam" id="PF00108"/>
    </source>
</evidence>
<evidence type="ECO:0000256" key="7">
    <source>
        <dbReference type="PIRSR" id="PIRSR000429-1"/>
    </source>
</evidence>
<reference evidence="11 12" key="1">
    <citation type="journal article" date="2015" name="Genome Biol. Evol.">
        <title>Comparative Genomics of a Bacterivorous Green Alga Reveals Evolutionary Causalities and Consequences of Phago-Mixotrophic Mode of Nutrition.</title>
        <authorList>
            <person name="Burns J.A."/>
            <person name="Paasch A."/>
            <person name="Narechania A."/>
            <person name="Kim E."/>
        </authorList>
    </citation>
    <scope>NUCLEOTIDE SEQUENCE [LARGE SCALE GENOMIC DNA]</scope>
    <source>
        <strain evidence="11 12">PLY_AMNH</strain>
    </source>
</reference>
<comment type="caution">
    <text evidence="11">The sequence shown here is derived from an EMBL/GenBank/DDBJ whole genome shotgun (WGS) entry which is preliminary data.</text>
</comment>
<dbReference type="FunFam" id="3.40.47.10:FF:000007">
    <property type="entry name" value="acetyl-CoA acetyltransferase, mitochondrial"/>
    <property type="match status" value="1"/>
</dbReference>
<dbReference type="AlphaFoldDB" id="A0AAE0FKR4"/>
<comment type="catalytic activity">
    <reaction evidence="6">
        <text>2 acetyl-CoA = acetoacetyl-CoA + CoA</text>
        <dbReference type="Rhea" id="RHEA:21036"/>
        <dbReference type="ChEBI" id="CHEBI:57286"/>
        <dbReference type="ChEBI" id="CHEBI:57287"/>
        <dbReference type="ChEBI" id="CHEBI:57288"/>
        <dbReference type="EC" id="2.3.1.9"/>
    </reaction>
    <physiologicalReaction direction="left-to-right" evidence="6">
        <dbReference type="Rhea" id="RHEA:21037"/>
    </physiologicalReaction>
</comment>
<evidence type="ECO:0000256" key="1">
    <source>
        <dbReference type="ARBA" id="ARBA00010982"/>
    </source>
</evidence>
<dbReference type="PROSITE" id="PS00737">
    <property type="entry name" value="THIOLASE_2"/>
    <property type="match status" value="1"/>
</dbReference>
<dbReference type="InterPro" id="IPR020616">
    <property type="entry name" value="Thiolase_N"/>
</dbReference>
<comment type="similarity">
    <text evidence="1 8">Belongs to the thiolase-like superfamily. Thiolase family.</text>
</comment>
<dbReference type="SUPFAM" id="SSF53901">
    <property type="entry name" value="Thiolase-like"/>
    <property type="match status" value="2"/>
</dbReference>
<keyword evidence="12" id="KW-1185">Reference proteome</keyword>
<dbReference type="Gene3D" id="3.40.47.10">
    <property type="match status" value="1"/>
</dbReference>
<dbReference type="GO" id="GO:0046872">
    <property type="term" value="F:metal ion binding"/>
    <property type="evidence" value="ECO:0007669"/>
    <property type="project" value="UniProtKB-KW"/>
</dbReference>
<dbReference type="InterPro" id="IPR020617">
    <property type="entry name" value="Thiolase_C"/>
</dbReference>
<dbReference type="NCBIfam" id="TIGR01930">
    <property type="entry name" value="AcCoA-C-Actrans"/>
    <property type="match status" value="1"/>
</dbReference>
<dbReference type="InterPro" id="IPR002155">
    <property type="entry name" value="Thiolase"/>
</dbReference>
<evidence type="ECO:0000256" key="2">
    <source>
        <dbReference type="ARBA" id="ARBA00022679"/>
    </source>
</evidence>
<keyword evidence="2 8" id="KW-0808">Transferase</keyword>
<dbReference type="InterPro" id="IPR020615">
    <property type="entry name" value="Thiolase_acyl_enz_int_AS"/>
</dbReference>
<dbReference type="GO" id="GO:0003985">
    <property type="term" value="F:acetyl-CoA C-acetyltransferase activity"/>
    <property type="evidence" value="ECO:0007669"/>
    <property type="project" value="UniProtKB-EC"/>
</dbReference>
<feature type="active site" description="Proton acceptor" evidence="7">
    <location>
        <position position="392"/>
    </location>
</feature>
<sequence>MGPSETPTSAKSQQVVCIVGVARTPMGAFNGALASRTAPQLGSVAIKAALSRSGISPETVEEVVMGNVLSAGVGQAPARQAAMLAGLPTSVCCTTVNKVCSSGMKAIMIAAQSIACGNISVAVAGGMESMSNTPYYLPQARNGHRLGHGAVTDGIIKDGLWDVYNDFHMGNCGELCAKHYGFTREDMDAEALQSVQRAVTSSADGLFEDEIAPVEIPGSRGKPSLFVSKDEALQVGVDGAKMRKLRPVFQKDGSVTAGNASPISDGAAAVILVSEAKATEMGLTVLARIRGFADAEQAPEWFSTTPALAIPKAMQHAGVTKDQVDCYEINEAFAVVNLVNKQLLGLDPERVNALGGAVAMGHPIGCSGARIVVTLLTSLRHRGGKIGCAGICNGGGGASAIIIEKA</sequence>
<evidence type="ECO:0000259" key="10">
    <source>
        <dbReference type="Pfam" id="PF02803"/>
    </source>
</evidence>
<dbReference type="EMBL" id="LGRX02016853">
    <property type="protein sequence ID" value="KAK3261505.1"/>
    <property type="molecule type" value="Genomic_DNA"/>
</dbReference>
<evidence type="ECO:0000313" key="11">
    <source>
        <dbReference type="EMBL" id="KAK3261505.1"/>
    </source>
</evidence>
<evidence type="ECO:0000256" key="6">
    <source>
        <dbReference type="ARBA" id="ARBA00052235"/>
    </source>
</evidence>
<name>A0AAE0FKR4_9CHLO</name>
<dbReference type="GO" id="GO:0005739">
    <property type="term" value="C:mitochondrion"/>
    <property type="evidence" value="ECO:0007669"/>
    <property type="project" value="TreeGrafter"/>
</dbReference>
<evidence type="ECO:0000313" key="12">
    <source>
        <dbReference type="Proteomes" id="UP001190700"/>
    </source>
</evidence>
<feature type="active site" description="Acyl-thioester intermediate" evidence="7">
    <location>
        <position position="100"/>
    </location>
</feature>
<feature type="domain" description="Thiolase N-terminal" evidence="9">
    <location>
        <begin position="16"/>
        <end position="275"/>
    </location>
</feature>
<keyword evidence="4" id="KW-0630">Potassium</keyword>
<dbReference type="PANTHER" id="PTHR18919">
    <property type="entry name" value="ACETYL-COA C-ACYLTRANSFERASE"/>
    <property type="match status" value="1"/>
</dbReference>
<dbReference type="PANTHER" id="PTHR18919:SF156">
    <property type="entry name" value="ACETYL-COA ACETYLTRANSFERASE, MITOCHONDRIAL"/>
    <property type="match status" value="1"/>
</dbReference>
<keyword evidence="5 8" id="KW-0012">Acyltransferase</keyword>
<evidence type="ECO:0000256" key="8">
    <source>
        <dbReference type="RuleBase" id="RU003557"/>
    </source>
</evidence>
<dbReference type="InterPro" id="IPR020613">
    <property type="entry name" value="Thiolase_CS"/>
</dbReference>
<dbReference type="Pfam" id="PF00108">
    <property type="entry name" value="Thiolase_N"/>
    <property type="match status" value="1"/>
</dbReference>
<proteinExistence type="inferred from homology"/>
<feature type="active site" description="Proton acceptor" evidence="7">
    <location>
        <position position="362"/>
    </location>
</feature>
<dbReference type="PROSITE" id="PS00098">
    <property type="entry name" value="THIOLASE_1"/>
    <property type="match status" value="1"/>
</dbReference>
<protein>
    <submittedName>
        <fullName evidence="11">Acetyl-CoA acetyltransferase</fullName>
    </submittedName>
</protein>
<evidence type="ECO:0000256" key="3">
    <source>
        <dbReference type="ARBA" id="ARBA00022723"/>
    </source>
</evidence>
<dbReference type="Pfam" id="PF02803">
    <property type="entry name" value="Thiolase_C"/>
    <property type="match status" value="1"/>
</dbReference>
<evidence type="ECO:0000256" key="4">
    <source>
        <dbReference type="ARBA" id="ARBA00022958"/>
    </source>
</evidence>
<dbReference type="PIRSF" id="PIRSF000429">
    <property type="entry name" value="Ac-CoA_Ac_transf"/>
    <property type="match status" value="1"/>
</dbReference>
<dbReference type="GO" id="GO:0006635">
    <property type="term" value="P:fatty acid beta-oxidation"/>
    <property type="evidence" value="ECO:0007669"/>
    <property type="project" value="TreeGrafter"/>
</dbReference>
<dbReference type="InterPro" id="IPR016039">
    <property type="entry name" value="Thiolase-like"/>
</dbReference>
<gene>
    <name evidence="11" type="ORF">CYMTET_29588</name>
</gene>
<keyword evidence="3" id="KW-0479">Metal-binding</keyword>
<evidence type="ECO:0000256" key="5">
    <source>
        <dbReference type="ARBA" id="ARBA00023315"/>
    </source>
</evidence>
<accession>A0AAE0FKR4</accession>
<organism evidence="11 12">
    <name type="scientific">Cymbomonas tetramitiformis</name>
    <dbReference type="NCBI Taxonomy" id="36881"/>
    <lineage>
        <taxon>Eukaryota</taxon>
        <taxon>Viridiplantae</taxon>
        <taxon>Chlorophyta</taxon>
        <taxon>Pyramimonadophyceae</taxon>
        <taxon>Pyramimonadales</taxon>
        <taxon>Pyramimonadaceae</taxon>
        <taxon>Cymbomonas</taxon>
    </lineage>
</organism>
<feature type="domain" description="Thiolase C-terminal" evidence="10">
    <location>
        <begin position="284"/>
        <end position="405"/>
    </location>
</feature>